<dbReference type="Pfam" id="PF06568">
    <property type="entry name" value="YjiS-like"/>
    <property type="match status" value="1"/>
</dbReference>
<feature type="domain" description="YjiS-like" evidence="1">
    <location>
        <begin position="23"/>
        <end position="56"/>
    </location>
</feature>
<evidence type="ECO:0000259" key="1">
    <source>
        <dbReference type="Pfam" id="PF06568"/>
    </source>
</evidence>
<accession>A0ABM9A2Z7</accession>
<evidence type="ECO:0000313" key="2">
    <source>
        <dbReference type="EMBL" id="CAH0538881.1"/>
    </source>
</evidence>
<name>A0ABM9A2Z7_9VIBR</name>
<keyword evidence="3" id="KW-1185">Reference proteome</keyword>
<protein>
    <recommendedName>
        <fullName evidence="1">YjiS-like domain-containing protein</fullName>
    </recommendedName>
</protein>
<organism evidence="2 3">
    <name type="scientific">Vibrio marisflavi CECT 7928</name>
    <dbReference type="NCBI Taxonomy" id="634439"/>
    <lineage>
        <taxon>Bacteria</taxon>
        <taxon>Pseudomonadati</taxon>
        <taxon>Pseudomonadota</taxon>
        <taxon>Gammaproteobacteria</taxon>
        <taxon>Vibrionales</taxon>
        <taxon>Vibrionaceae</taxon>
        <taxon>Vibrio</taxon>
    </lineage>
</organism>
<dbReference type="Proteomes" id="UP000838748">
    <property type="component" value="Unassembled WGS sequence"/>
</dbReference>
<dbReference type="RefSeq" id="WP_237361073.1">
    <property type="nucleotide sequence ID" value="NZ_CAKLDM010000002.1"/>
</dbReference>
<dbReference type="InterPro" id="IPR009506">
    <property type="entry name" value="YjiS-like"/>
</dbReference>
<dbReference type="EMBL" id="CAKLDM010000002">
    <property type="protein sequence ID" value="CAH0538881.1"/>
    <property type="molecule type" value="Genomic_DNA"/>
</dbReference>
<gene>
    <name evidence="2" type="ORF">VMF7928_01737</name>
</gene>
<sequence length="66" mass="7823">MSEFTLQKPNFVDTESVNKNVLKILAKWIRNYRTRRQLRSLPTYMLKDIGISVAQASKECDKSFWQ</sequence>
<proteinExistence type="predicted"/>
<comment type="caution">
    <text evidence="2">The sequence shown here is derived from an EMBL/GenBank/DDBJ whole genome shotgun (WGS) entry which is preliminary data.</text>
</comment>
<reference evidence="2" key="1">
    <citation type="submission" date="2021-11" db="EMBL/GenBank/DDBJ databases">
        <authorList>
            <person name="Rodrigo-Torres L."/>
            <person name="Arahal R. D."/>
            <person name="Lucena T."/>
        </authorList>
    </citation>
    <scope>NUCLEOTIDE SEQUENCE</scope>
    <source>
        <strain evidence="2">CECT 7928</strain>
    </source>
</reference>
<evidence type="ECO:0000313" key="3">
    <source>
        <dbReference type="Proteomes" id="UP000838748"/>
    </source>
</evidence>